<name>A0A0K2X574_9HELI</name>
<protein>
    <submittedName>
        <fullName evidence="1">Uncharacterized protein</fullName>
    </submittedName>
</protein>
<dbReference type="AlphaFoldDB" id="A0A0K2X574"/>
<sequence length="40" mass="4779">MACPSILRLERGLPTRINGNSSLKQLRQRLYLKNMPYFWL</sequence>
<evidence type="ECO:0000313" key="1">
    <source>
        <dbReference type="EMBL" id="CRF42375.1"/>
    </source>
</evidence>
<proteinExistence type="predicted"/>
<reference evidence="1 2" key="1">
    <citation type="submission" date="2014-12" db="EMBL/GenBank/DDBJ databases">
        <authorList>
            <person name="Jaenicke S."/>
        </authorList>
    </citation>
    <scope>NUCLEOTIDE SEQUENCE [LARGE SCALE GENOMIC DNA]</scope>
    <source>
        <strain evidence="1">ASB13</strain>
    </source>
</reference>
<dbReference type="EMBL" id="CDMH01000024">
    <property type="protein sequence ID" value="CRF42375.1"/>
    <property type="molecule type" value="Genomic_DNA"/>
</dbReference>
<organism evidence="1 2">
    <name type="scientific">Helicobacter ailurogastricus</name>
    <dbReference type="NCBI Taxonomy" id="1578720"/>
    <lineage>
        <taxon>Bacteria</taxon>
        <taxon>Pseudomonadati</taxon>
        <taxon>Campylobacterota</taxon>
        <taxon>Epsilonproteobacteria</taxon>
        <taxon>Campylobacterales</taxon>
        <taxon>Helicobacteraceae</taxon>
        <taxon>Helicobacter</taxon>
    </lineage>
</organism>
<evidence type="ECO:0000313" key="2">
    <source>
        <dbReference type="Proteomes" id="UP000045175"/>
    </source>
</evidence>
<dbReference type="Proteomes" id="UP000045175">
    <property type="component" value="Unassembled WGS sequence"/>
</dbReference>
<gene>
    <name evidence="1" type="ORF">HAL013_05470</name>
</gene>
<accession>A0A0K2X574</accession>